<dbReference type="SUPFAM" id="SSF101898">
    <property type="entry name" value="NHL repeat"/>
    <property type="match status" value="1"/>
</dbReference>
<dbReference type="Proteomes" id="UP000807025">
    <property type="component" value="Unassembled WGS sequence"/>
</dbReference>
<dbReference type="EMBL" id="MU154640">
    <property type="protein sequence ID" value="KAF9490510.1"/>
    <property type="molecule type" value="Genomic_DNA"/>
</dbReference>
<proteinExistence type="predicted"/>
<gene>
    <name evidence="1" type="ORF">BDN71DRAFT_1434664</name>
</gene>
<sequence length="593" mass="64592">MTDLYFLHRVADDKCMAIMSMKLSPHPHAFVAVGGVGGWIKVYKADSPFECVAWQGPPVFQSIPCDVATLLWNPTTNTELHAGFSNGDIITYKFHHRGSVSDYETTILERDTEDEMQNGGVHHLALSRDGSIMGAIIHKQVLVIHRALTGGISKMMSIDCNQSTPWRLGFFEHEGSVAMMMAAHDPCDHECGLIVRDNSLEGLYAYLLQTIVLSFYGKPKRGRITCKPPLEETNGLKIYDTSSGNFLTAYTPLLINPEKNFPVDVCFLNNGRFVIGHARARRIFVASLVKSRITAEVLDLEEAGRMEDMKPASDVTSGKDCAEFPGGRIAIVAGEGVQARNGDIAFISSNSSNQAIETLPLPPPPPPPVPWAVPDLADPPALVPPPPPPPPMTPLPLPRNRTHAEIYVDTPQGQGTNNRHVSSRSTLSILREPRILGGAVVIALAYWCGRITSNRQTIMANPVACPMELSVDTSVITETATMTVTKTSLATATITETYSPTIYSPHSDNSGPAYLSMVILIIAPLGGLILHHQHITNLISANMPPWVSVLVGYQSVWGMLDDEGGINVPLVEEPTPPLIPRNLQLELNRDGVF</sequence>
<evidence type="ECO:0000313" key="1">
    <source>
        <dbReference type="EMBL" id="KAF9490510.1"/>
    </source>
</evidence>
<accession>A0A9P6DCL3</accession>
<name>A0A9P6DCL3_PLEER</name>
<reference evidence="1" key="1">
    <citation type="submission" date="2020-11" db="EMBL/GenBank/DDBJ databases">
        <authorList>
            <consortium name="DOE Joint Genome Institute"/>
            <person name="Ahrendt S."/>
            <person name="Riley R."/>
            <person name="Andreopoulos W."/>
            <person name="Labutti K."/>
            <person name="Pangilinan J."/>
            <person name="Ruiz-Duenas F.J."/>
            <person name="Barrasa J.M."/>
            <person name="Sanchez-Garcia M."/>
            <person name="Camarero S."/>
            <person name="Miyauchi S."/>
            <person name="Serrano A."/>
            <person name="Linde D."/>
            <person name="Babiker R."/>
            <person name="Drula E."/>
            <person name="Ayuso-Fernandez I."/>
            <person name="Pacheco R."/>
            <person name="Padilla G."/>
            <person name="Ferreira P."/>
            <person name="Barriuso J."/>
            <person name="Kellner H."/>
            <person name="Castanera R."/>
            <person name="Alfaro M."/>
            <person name="Ramirez L."/>
            <person name="Pisabarro A.G."/>
            <person name="Kuo A."/>
            <person name="Tritt A."/>
            <person name="Lipzen A."/>
            <person name="He G."/>
            <person name="Yan M."/>
            <person name="Ng V."/>
            <person name="Cullen D."/>
            <person name="Martin F."/>
            <person name="Rosso M.-N."/>
            <person name="Henrissat B."/>
            <person name="Hibbett D."/>
            <person name="Martinez A.T."/>
            <person name="Grigoriev I.V."/>
        </authorList>
    </citation>
    <scope>NUCLEOTIDE SEQUENCE</scope>
    <source>
        <strain evidence="1">ATCC 90797</strain>
    </source>
</reference>
<evidence type="ECO:0000313" key="2">
    <source>
        <dbReference type="Proteomes" id="UP000807025"/>
    </source>
</evidence>
<organism evidence="1 2">
    <name type="scientific">Pleurotus eryngii</name>
    <name type="common">Boletus of the steppes</name>
    <dbReference type="NCBI Taxonomy" id="5323"/>
    <lineage>
        <taxon>Eukaryota</taxon>
        <taxon>Fungi</taxon>
        <taxon>Dikarya</taxon>
        <taxon>Basidiomycota</taxon>
        <taxon>Agaricomycotina</taxon>
        <taxon>Agaricomycetes</taxon>
        <taxon>Agaricomycetidae</taxon>
        <taxon>Agaricales</taxon>
        <taxon>Pleurotineae</taxon>
        <taxon>Pleurotaceae</taxon>
        <taxon>Pleurotus</taxon>
    </lineage>
</organism>
<comment type="caution">
    <text evidence="1">The sequence shown here is derived from an EMBL/GenBank/DDBJ whole genome shotgun (WGS) entry which is preliminary data.</text>
</comment>
<protein>
    <submittedName>
        <fullName evidence="1">Uncharacterized protein</fullName>
    </submittedName>
</protein>
<keyword evidence="2" id="KW-1185">Reference proteome</keyword>
<dbReference type="AlphaFoldDB" id="A0A9P6DCL3"/>